<protein>
    <submittedName>
        <fullName evidence="2">Pimeloyl-ACP methyl ester carboxylesterase</fullName>
    </submittedName>
</protein>
<name>A0A7W4W6C6_9GAMM</name>
<reference evidence="2 3" key="1">
    <citation type="submission" date="2020-08" db="EMBL/GenBank/DDBJ databases">
        <title>Genomic Encyclopedia of Type Strains, Phase III (KMG-III): the genomes of soil and plant-associated and newly described type strains.</title>
        <authorList>
            <person name="Whitman W."/>
        </authorList>
    </citation>
    <scope>NUCLEOTIDE SEQUENCE [LARGE SCALE GENOMIC DNA]</scope>
    <source>
        <strain evidence="2 3">CECT 8654</strain>
    </source>
</reference>
<dbReference type="Pfam" id="PF07819">
    <property type="entry name" value="PGAP1"/>
    <property type="match status" value="1"/>
</dbReference>
<dbReference type="GO" id="GO:0016788">
    <property type="term" value="F:hydrolase activity, acting on ester bonds"/>
    <property type="evidence" value="ECO:0007669"/>
    <property type="project" value="InterPro"/>
</dbReference>
<feature type="domain" description="GPI inositol-deacylase PGAP1-like alpha/beta" evidence="1">
    <location>
        <begin position="99"/>
        <end position="165"/>
    </location>
</feature>
<proteinExistence type="predicted"/>
<dbReference type="EMBL" id="JACHWY010000003">
    <property type="protein sequence ID" value="MBB3048291.1"/>
    <property type="molecule type" value="Genomic_DNA"/>
</dbReference>
<keyword evidence="3" id="KW-1185">Reference proteome</keyword>
<comment type="caution">
    <text evidence="2">The sequence shown here is derived from an EMBL/GenBank/DDBJ whole genome shotgun (WGS) entry which is preliminary data.</text>
</comment>
<dbReference type="Proteomes" id="UP000537130">
    <property type="component" value="Unassembled WGS sequence"/>
</dbReference>
<evidence type="ECO:0000259" key="1">
    <source>
        <dbReference type="Pfam" id="PF07819"/>
    </source>
</evidence>
<evidence type="ECO:0000313" key="2">
    <source>
        <dbReference type="EMBL" id="MBB3048291.1"/>
    </source>
</evidence>
<organism evidence="2 3">
    <name type="scientific">Litorivivens lipolytica</name>
    <dbReference type="NCBI Taxonomy" id="1524264"/>
    <lineage>
        <taxon>Bacteria</taxon>
        <taxon>Pseudomonadati</taxon>
        <taxon>Pseudomonadota</taxon>
        <taxon>Gammaproteobacteria</taxon>
        <taxon>Litorivivens</taxon>
    </lineage>
</organism>
<gene>
    <name evidence="2" type="ORF">FHR99_002565</name>
</gene>
<dbReference type="AlphaFoldDB" id="A0A7W4W6C6"/>
<accession>A0A7W4W6C6</accession>
<dbReference type="InterPro" id="IPR029058">
    <property type="entry name" value="AB_hydrolase_fold"/>
</dbReference>
<evidence type="ECO:0000313" key="3">
    <source>
        <dbReference type="Proteomes" id="UP000537130"/>
    </source>
</evidence>
<dbReference type="RefSeq" id="WP_183411083.1">
    <property type="nucleotide sequence ID" value="NZ_JACHWY010000003.1"/>
</dbReference>
<dbReference type="Gene3D" id="3.40.50.1820">
    <property type="entry name" value="alpha/beta hydrolase"/>
    <property type="match status" value="1"/>
</dbReference>
<sequence>MQPVHPEPPELWHSLSEGMRALMEVNQLLLSRPLLKRIPRGDGHPVMTLPGFGGADGSMALLRGWLNRWGYDARPWNLGRNFPKYRMDSLDAAMVFREKMVMRAGRELEKVFKETGQKVSLIGWSMGGLYAHELGQKHPEWVRQVITLGTPHGDPRGTAAWDIMRRLYNSEVPEEVQDVSGWLGTNMEAVTVPVTVIFSPTDGIVSQEVATLRHADVNHLAVNSSHLGFAMNPRVYRLIGRQLARSV</sequence>
<dbReference type="InterPro" id="IPR012908">
    <property type="entry name" value="PGAP1-ab_dom-like"/>
</dbReference>
<dbReference type="SUPFAM" id="SSF53474">
    <property type="entry name" value="alpha/beta-Hydrolases"/>
    <property type="match status" value="1"/>
</dbReference>